<proteinExistence type="predicted"/>
<dbReference type="InterPro" id="IPR000626">
    <property type="entry name" value="Ubiquitin-like_dom"/>
</dbReference>
<comment type="caution">
    <text evidence="2">The sequence shown here is derived from an EMBL/GenBank/DDBJ whole genome shotgun (WGS) entry which is preliminary data.</text>
</comment>
<dbReference type="InterPro" id="IPR022617">
    <property type="entry name" value="Rad60/SUMO-like_dom"/>
</dbReference>
<dbReference type="Pfam" id="PF11976">
    <property type="entry name" value="Rad60-SLD"/>
    <property type="match status" value="1"/>
</dbReference>
<dbReference type="InterPro" id="IPR029071">
    <property type="entry name" value="Ubiquitin-like_domsf"/>
</dbReference>
<dbReference type="SUPFAM" id="SSF54236">
    <property type="entry name" value="Ubiquitin-like"/>
    <property type="match status" value="1"/>
</dbReference>
<reference evidence="2" key="1">
    <citation type="submission" date="2020-07" db="EMBL/GenBank/DDBJ databases">
        <title>Ethylene signaling mediates host invasion by parasitic plants.</title>
        <authorList>
            <person name="Yoshida S."/>
        </authorList>
    </citation>
    <scope>NUCLEOTIDE SEQUENCE</scope>
    <source>
        <strain evidence="2">Okayama</strain>
    </source>
</reference>
<evidence type="ECO:0000313" key="2">
    <source>
        <dbReference type="EMBL" id="GFQ00393.1"/>
    </source>
</evidence>
<dbReference type="Proteomes" id="UP000653305">
    <property type="component" value="Unassembled WGS sequence"/>
</dbReference>
<feature type="domain" description="Ubiquitin-like" evidence="1">
    <location>
        <begin position="16"/>
        <end position="50"/>
    </location>
</feature>
<accession>A0A830CQ91</accession>
<name>A0A830CQ91_9LAMI</name>
<protein>
    <submittedName>
        <fullName evidence="2">Small ubiquitin-related modifier 1</fullName>
    </submittedName>
</protein>
<dbReference type="OrthoDB" id="897871at2759"/>
<dbReference type="Gene3D" id="3.10.20.90">
    <property type="entry name" value="Phosphatidylinositol 3-kinase Catalytic Subunit, Chain A, domain 1"/>
    <property type="match status" value="1"/>
</dbReference>
<sequence length="53" mass="5899">MLDFCDSLDLVYSCARFLFEGNRIRETQTPCDLGMADKDIIDAFYQIDGGGAS</sequence>
<dbReference type="PROSITE" id="PS50053">
    <property type="entry name" value="UBIQUITIN_2"/>
    <property type="match status" value="1"/>
</dbReference>
<evidence type="ECO:0000259" key="1">
    <source>
        <dbReference type="PROSITE" id="PS50053"/>
    </source>
</evidence>
<keyword evidence="3" id="KW-1185">Reference proteome</keyword>
<dbReference type="AlphaFoldDB" id="A0A830CQ91"/>
<organism evidence="2 3">
    <name type="scientific">Phtheirospermum japonicum</name>
    <dbReference type="NCBI Taxonomy" id="374723"/>
    <lineage>
        <taxon>Eukaryota</taxon>
        <taxon>Viridiplantae</taxon>
        <taxon>Streptophyta</taxon>
        <taxon>Embryophyta</taxon>
        <taxon>Tracheophyta</taxon>
        <taxon>Spermatophyta</taxon>
        <taxon>Magnoliopsida</taxon>
        <taxon>eudicotyledons</taxon>
        <taxon>Gunneridae</taxon>
        <taxon>Pentapetalae</taxon>
        <taxon>asterids</taxon>
        <taxon>lamiids</taxon>
        <taxon>Lamiales</taxon>
        <taxon>Orobanchaceae</taxon>
        <taxon>Orobanchaceae incertae sedis</taxon>
        <taxon>Phtheirospermum</taxon>
    </lineage>
</organism>
<gene>
    <name evidence="2" type="ORF">PHJA_002183300</name>
</gene>
<evidence type="ECO:0000313" key="3">
    <source>
        <dbReference type="Proteomes" id="UP000653305"/>
    </source>
</evidence>
<dbReference type="EMBL" id="BMAC01000626">
    <property type="protein sequence ID" value="GFQ00393.1"/>
    <property type="molecule type" value="Genomic_DNA"/>
</dbReference>